<dbReference type="PIRSF" id="PIRSF005427">
    <property type="entry name" value="RseB"/>
    <property type="match status" value="1"/>
</dbReference>
<comment type="subcellular location">
    <subcellularLocation>
        <location evidence="1">Periplasm</location>
    </subcellularLocation>
</comment>
<feature type="domain" description="MucB/RseB N-terminal" evidence="6">
    <location>
        <begin position="25"/>
        <end position="199"/>
    </location>
</feature>
<feature type="signal peptide" evidence="5">
    <location>
        <begin position="1"/>
        <end position="20"/>
    </location>
</feature>
<organism evidence="8 9">
    <name type="scientific">Niveibacterium microcysteis</name>
    <dbReference type="NCBI Taxonomy" id="2811415"/>
    <lineage>
        <taxon>Bacteria</taxon>
        <taxon>Pseudomonadati</taxon>
        <taxon>Pseudomonadota</taxon>
        <taxon>Betaproteobacteria</taxon>
        <taxon>Rhodocyclales</taxon>
        <taxon>Rhodocyclaceae</taxon>
        <taxon>Niveibacterium</taxon>
    </lineage>
</organism>
<evidence type="ECO:0000259" key="7">
    <source>
        <dbReference type="Pfam" id="PF17188"/>
    </source>
</evidence>
<evidence type="ECO:0000313" key="9">
    <source>
        <dbReference type="Proteomes" id="UP000663570"/>
    </source>
</evidence>
<dbReference type="RefSeq" id="WP_206253641.1">
    <property type="nucleotide sequence ID" value="NZ_CP071060.1"/>
</dbReference>
<dbReference type="PANTHER" id="PTHR38782:SF1">
    <property type="entry name" value="SIGMA-E FACTOR REGULATORY PROTEIN RSEB"/>
    <property type="match status" value="1"/>
</dbReference>
<evidence type="ECO:0000256" key="2">
    <source>
        <dbReference type="ARBA" id="ARBA00008150"/>
    </source>
</evidence>
<comment type="similarity">
    <text evidence="2">Belongs to the RseB family.</text>
</comment>
<proteinExistence type="inferred from homology"/>
<keyword evidence="4" id="KW-0574">Periplasm</keyword>
<feature type="domain" description="MucB/RseB C-terminal" evidence="7">
    <location>
        <begin position="225"/>
        <end position="319"/>
    </location>
</feature>
<accession>A0ABX7M4B1</accession>
<evidence type="ECO:0000256" key="5">
    <source>
        <dbReference type="SAM" id="SignalP"/>
    </source>
</evidence>
<dbReference type="InterPro" id="IPR033436">
    <property type="entry name" value="MucB/RseB_C"/>
</dbReference>
<sequence length="323" mass="34998">MIGRAWVGALLLLLGGLAHASSPQDAIAWLAKVSAASQTLNYAGTFVYQSGRTTETSRIAHITDATGEYERLETLDGAPREIVRSNGEVRFYLPQEKMIIADHAMPRRFPAWAHVSPDQLMANYSLRLGTLDRVAGLPAQQIVLEPRDGFRYGHTFWVEPGSGLMLKSRMLDAAGALVEQFAFSDVTIGGLIERDKVRSRYAATASGWREVNARGVAVTPEEAGVTCRGLLPGFRPISTVRRQVKDGGADAIHLVYSDGLATISVFVEPLSSGRKAPVGGESAAGPTRIFKRLIGSQYLVTALGEVPPESVRRLAESVEIRQK</sequence>
<keyword evidence="3 5" id="KW-0732">Signal</keyword>
<dbReference type="Pfam" id="PF03888">
    <property type="entry name" value="MucB_RseB"/>
    <property type="match status" value="1"/>
</dbReference>
<dbReference type="CDD" id="cd16327">
    <property type="entry name" value="RseB"/>
    <property type="match status" value="1"/>
</dbReference>
<dbReference type="InterPro" id="IPR005588">
    <property type="entry name" value="MucB_RseB"/>
</dbReference>
<evidence type="ECO:0000256" key="1">
    <source>
        <dbReference type="ARBA" id="ARBA00004418"/>
    </source>
</evidence>
<dbReference type="InterPro" id="IPR033434">
    <property type="entry name" value="MucB/RseB_N"/>
</dbReference>
<dbReference type="EMBL" id="CP071060">
    <property type="protein sequence ID" value="QSI75766.1"/>
    <property type="molecule type" value="Genomic_DNA"/>
</dbReference>
<dbReference type="InterPro" id="IPR038484">
    <property type="entry name" value="MucB/RseB_C_sf"/>
</dbReference>
<reference evidence="8 9" key="1">
    <citation type="submission" date="2021-02" db="EMBL/GenBank/DDBJ databases">
        <title>Niveibacterium changnyeongensis HC41.</title>
        <authorList>
            <person name="Kang M."/>
        </authorList>
    </citation>
    <scope>NUCLEOTIDE SEQUENCE [LARGE SCALE GENOMIC DNA]</scope>
    <source>
        <strain evidence="8 9">HC41</strain>
    </source>
</reference>
<dbReference type="Gene3D" id="3.30.200.100">
    <property type="entry name" value="MucB/RseB, C-terminal domain"/>
    <property type="match status" value="1"/>
</dbReference>
<dbReference type="PANTHER" id="PTHR38782">
    <property type="match status" value="1"/>
</dbReference>
<protein>
    <submittedName>
        <fullName evidence="8">MucB/RseB C-terminal domain-containing protein</fullName>
    </submittedName>
</protein>
<dbReference type="Proteomes" id="UP000663570">
    <property type="component" value="Chromosome"/>
</dbReference>
<dbReference type="Gene3D" id="2.50.20.10">
    <property type="entry name" value="Lipoprotein localisation LolA/LolB/LppX"/>
    <property type="match status" value="1"/>
</dbReference>
<keyword evidence="9" id="KW-1185">Reference proteome</keyword>
<evidence type="ECO:0000313" key="8">
    <source>
        <dbReference type="EMBL" id="QSI75766.1"/>
    </source>
</evidence>
<dbReference type="Pfam" id="PF17188">
    <property type="entry name" value="MucB_RseB_C"/>
    <property type="match status" value="1"/>
</dbReference>
<evidence type="ECO:0000256" key="4">
    <source>
        <dbReference type="ARBA" id="ARBA00022764"/>
    </source>
</evidence>
<gene>
    <name evidence="8" type="ORF">JY500_14905</name>
</gene>
<feature type="chain" id="PRO_5046326934" evidence="5">
    <location>
        <begin position="21"/>
        <end position="323"/>
    </location>
</feature>
<evidence type="ECO:0000256" key="3">
    <source>
        <dbReference type="ARBA" id="ARBA00022729"/>
    </source>
</evidence>
<name>A0ABX7M4B1_9RHOO</name>
<evidence type="ECO:0000259" key="6">
    <source>
        <dbReference type="Pfam" id="PF03888"/>
    </source>
</evidence>